<name>A0ABN8R4M5_9CNID</name>
<dbReference type="Proteomes" id="UP001159427">
    <property type="component" value="Unassembled WGS sequence"/>
</dbReference>
<protein>
    <submittedName>
        <fullName evidence="1">Uncharacterized protein</fullName>
    </submittedName>
</protein>
<accession>A0ABN8R4M5</accession>
<evidence type="ECO:0000313" key="2">
    <source>
        <dbReference type="Proteomes" id="UP001159427"/>
    </source>
</evidence>
<reference evidence="1 2" key="1">
    <citation type="submission" date="2022-05" db="EMBL/GenBank/DDBJ databases">
        <authorList>
            <consortium name="Genoscope - CEA"/>
            <person name="William W."/>
        </authorList>
    </citation>
    <scope>NUCLEOTIDE SEQUENCE [LARGE SCALE GENOMIC DNA]</scope>
</reference>
<evidence type="ECO:0000313" key="1">
    <source>
        <dbReference type="EMBL" id="CAH3172414.1"/>
    </source>
</evidence>
<sequence length="134" mass="15317">MYSVPSMKTIFKANILKELNEKCTELCKKNTLSILRKNQYPDLAGFDWNSILSEISQRYSLLLDVMTTTIGSKLKSNTIPSICLCYGIPMWKQNHDLSLIQRINILFYLQKEMLRSSLSTDVKVLDFASGTQAN</sequence>
<proteinExistence type="predicted"/>
<dbReference type="EMBL" id="CALNXI010001574">
    <property type="protein sequence ID" value="CAH3172414.1"/>
    <property type="molecule type" value="Genomic_DNA"/>
</dbReference>
<keyword evidence="2" id="KW-1185">Reference proteome</keyword>
<comment type="caution">
    <text evidence="1">The sequence shown here is derived from an EMBL/GenBank/DDBJ whole genome shotgun (WGS) entry which is preliminary data.</text>
</comment>
<gene>
    <name evidence="1" type="ORF">PEVE_00008423</name>
</gene>
<organism evidence="1 2">
    <name type="scientific">Porites evermanni</name>
    <dbReference type="NCBI Taxonomy" id="104178"/>
    <lineage>
        <taxon>Eukaryota</taxon>
        <taxon>Metazoa</taxon>
        <taxon>Cnidaria</taxon>
        <taxon>Anthozoa</taxon>
        <taxon>Hexacorallia</taxon>
        <taxon>Scleractinia</taxon>
        <taxon>Fungiina</taxon>
        <taxon>Poritidae</taxon>
        <taxon>Porites</taxon>
    </lineage>
</organism>